<protein>
    <submittedName>
        <fullName evidence="4">Ureidoglycolate lyase</fullName>
        <ecNumber evidence="4">4.3.2.3</ecNumber>
    </submittedName>
</protein>
<evidence type="ECO:0000256" key="2">
    <source>
        <dbReference type="ARBA" id="ARBA00022723"/>
    </source>
</evidence>
<proteinExistence type="inferred from homology"/>
<dbReference type="FunFam" id="3.90.850.10:FF:000002">
    <property type="entry name" value="2-hydroxyhepta-2,4-diene-1,7-dioate isomerase"/>
    <property type="match status" value="1"/>
</dbReference>
<keyword evidence="5" id="KW-1185">Reference proteome</keyword>
<organism evidence="4 5">
    <name type="scientific">Clostridium magnum DSM 2767</name>
    <dbReference type="NCBI Taxonomy" id="1121326"/>
    <lineage>
        <taxon>Bacteria</taxon>
        <taxon>Bacillati</taxon>
        <taxon>Bacillota</taxon>
        <taxon>Clostridia</taxon>
        <taxon>Eubacteriales</taxon>
        <taxon>Clostridiaceae</taxon>
        <taxon>Clostridium</taxon>
    </lineage>
</organism>
<dbReference type="InterPro" id="IPR036663">
    <property type="entry name" value="Fumarylacetoacetase_C_sf"/>
</dbReference>
<dbReference type="PATRIC" id="fig|1121326.3.peg.3066"/>
<sequence>MKLVNFKVGEQIKLGIKSEKGIIDVAKAAEDYSLGIPTTIEEVIEKGEKSLSQLAELTKKEIETIAEETIMYAPSVTKPEKILCVGLNYISHSEESKMDIPTSPVLFSKFNNALAAHNQIISLPKSAEKFDYEAELVIVIGKEAKNVSREEALSYVFGYTAGNDLSVRDLQFRTSQWLLGKTCDHFAPIGPYLVTADEVDATNLEIKCKVNGGLRQSGNTKDMIFDCATIVSYISDYMTLKPGDIIFTGTPSGVILGYPEDKQQWLKSGDEIVVSIEKIGDLVNILE</sequence>
<evidence type="ECO:0000256" key="1">
    <source>
        <dbReference type="ARBA" id="ARBA00010211"/>
    </source>
</evidence>
<comment type="caution">
    <text evidence="4">The sequence shown here is derived from an EMBL/GenBank/DDBJ whole genome shotgun (WGS) entry which is preliminary data.</text>
</comment>
<dbReference type="EMBL" id="LWAE01000003">
    <property type="protein sequence ID" value="KZL91282.1"/>
    <property type="molecule type" value="Genomic_DNA"/>
</dbReference>
<dbReference type="AlphaFoldDB" id="A0A161YL39"/>
<dbReference type="Proteomes" id="UP000076603">
    <property type="component" value="Unassembled WGS sequence"/>
</dbReference>
<feature type="domain" description="Fumarylacetoacetase-like C-terminal" evidence="3">
    <location>
        <begin position="81"/>
        <end position="284"/>
    </location>
</feature>
<comment type="similarity">
    <text evidence="1">Belongs to the FAH family.</text>
</comment>
<dbReference type="InterPro" id="IPR011234">
    <property type="entry name" value="Fumarylacetoacetase-like_C"/>
</dbReference>
<accession>A0A161YL39</accession>
<evidence type="ECO:0000313" key="5">
    <source>
        <dbReference type="Proteomes" id="UP000076603"/>
    </source>
</evidence>
<dbReference type="GO" id="GO:0016853">
    <property type="term" value="F:isomerase activity"/>
    <property type="evidence" value="ECO:0007669"/>
    <property type="project" value="UniProtKB-ARBA"/>
</dbReference>
<dbReference type="PANTHER" id="PTHR42796:SF4">
    <property type="entry name" value="FUMARYLACETOACETATE HYDROLASE DOMAIN-CONTAINING PROTEIN 2A"/>
    <property type="match status" value="1"/>
</dbReference>
<dbReference type="Pfam" id="PF01557">
    <property type="entry name" value="FAA_hydrolase"/>
    <property type="match status" value="1"/>
</dbReference>
<dbReference type="Gene3D" id="3.90.850.10">
    <property type="entry name" value="Fumarylacetoacetase-like, C-terminal domain"/>
    <property type="match status" value="1"/>
</dbReference>
<dbReference type="GO" id="GO:0019752">
    <property type="term" value="P:carboxylic acid metabolic process"/>
    <property type="evidence" value="ECO:0007669"/>
    <property type="project" value="UniProtKB-ARBA"/>
</dbReference>
<keyword evidence="2" id="KW-0479">Metal-binding</keyword>
<dbReference type="EC" id="4.3.2.3" evidence="4"/>
<evidence type="ECO:0000313" key="4">
    <source>
        <dbReference type="EMBL" id="KZL91282.1"/>
    </source>
</evidence>
<dbReference type="OrthoDB" id="9805307at2"/>
<dbReference type="PANTHER" id="PTHR42796">
    <property type="entry name" value="FUMARYLACETOACETATE HYDROLASE DOMAIN-CONTAINING PROTEIN 2A-RELATED"/>
    <property type="match status" value="1"/>
</dbReference>
<dbReference type="GO" id="GO:0046872">
    <property type="term" value="F:metal ion binding"/>
    <property type="evidence" value="ECO:0007669"/>
    <property type="project" value="UniProtKB-KW"/>
</dbReference>
<dbReference type="STRING" id="1121326.CLMAG_30400"/>
<gene>
    <name evidence="4" type="ORF">CLMAG_30400</name>
</gene>
<reference evidence="4 5" key="1">
    <citation type="submission" date="2016-04" db="EMBL/GenBank/DDBJ databases">
        <title>Genome sequence of Clostridium magnum DSM 2767.</title>
        <authorList>
            <person name="Poehlein A."/>
            <person name="Uhlig R."/>
            <person name="Fischer R."/>
            <person name="Bahl H."/>
            <person name="Daniel R."/>
        </authorList>
    </citation>
    <scope>NUCLEOTIDE SEQUENCE [LARGE SCALE GENOMIC DNA]</scope>
    <source>
        <strain evidence="4 5">DSM 2767</strain>
    </source>
</reference>
<dbReference type="InterPro" id="IPR051121">
    <property type="entry name" value="FAH"/>
</dbReference>
<name>A0A161YL39_9CLOT</name>
<dbReference type="GO" id="GO:0050385">
    <property type="term" value="F:ureidoglycolate lyase activity"/>
    <property type="evidence" value="ECO:0007669"/>
    <property type="project" value="UniProtKB-EC"/>
</dbReference>
<evidence type="ECO:0000259" key="3">
    <source>
        <dbReference type="Pfam" id="PF01557"/>
    </source>
</evidence>
<keyword evidence="4" id="KW-0456">Lyase</keyword>
<dbReference type="RefSeq" id="WP_066623785.1">
    <property type="nucleotide sequence ID" value="NZ_FQXL01000027.1"/>
</dbReference>
<dbReference type="SUPFAM" id="SSF56529">
    <property type="entry name" value="FAH"/>
    <property type="match status" value="1"/>
</dbReference>